<organism evidence="2 3">
    <name type="scientific">Antrihabitans stalagmiti</name>
    <dbReference type="NCBI Taxonomy" id="2799499"/>
    <lineage>
        <taxon>Bacteria</taxon>
        <taxon>Bacillati</taxon>
        <taxon>Actinomycetota</taxon>
        <taxon>Actinomycetes</taxon>
        <taxon>Mycobacteriales</taxon>
        <taxon>Nocardiaceae</taxon>
        <taxon>Antrihabitans</taxon>
    </lineage>
</organism>
<name>A0A934U4I5_9NOCA</name>
<gene>
    <name evidence="2" type="ORF">JGU71_13185</name>
</gene>
<dbReference type="Gene3D" id="3.90.1200.10">
    <property type="match status" value="1"/>
</dbReference>
<feature type="domain" description="Aminoglycoside phosphotransferase" evidence="1">
    <location>
        <begin position="115"/>
        <end position="263"/>
    </location>
</feature>
<dbReference type="RefSeq" id="WP_199704631.1">
    <property type="nucleotide sequence ID" value="NZ_JAEMNV010000004.1"/>
</dbReference>
<comment type="caution">
    <text evidence="2">The sequence shown here is derived from an EMBL/GenBank/DDBJ whole genome shotgun (WGS) entry which is preliminary data.</text>
</comment>
<evidence type="ECO:0000313" key="2">
    <source>
        <dbReference type="EMBL" id="MBJ8339843.1"/>
    </source>
</evidence>
<dbReference type="Proteomes" id="UP000655868">
    <property type="component" value="Unassembled WGS sequence"/>
</dbReference>
<dbReference type="EMBL" id="JAEMNV010000004">
    <property type="protein sequence ID" value="MBJ8339843.1"/>
    <property type="molecule type" value="Genomic_DNA"/>
</dbReference>
<reference evidence="2" key="1">
    <citation type="submission" date="2020-12" db="EMBL/GenBank/DDBJ databases">
        <title>Antrihabitans popcorni sp. nov. and Antrihabitans auranticaus sp. nov., isolated from a larva cave.</title>
        <authorList>
            <person name="Lee S.D."/>
            <person name="Kim I.S."/>
        </authorList>
    </citation>
    <scope>NUCLEOTIDE SEQUENCE</scope>
    <source>
        <strain evidence="2">YC3-6</strain>
    </source>
</reference>
<dbReference type="InterPro" id="IPR002575">
    <property type="entry name" value="Aminoglycoside_PTrfase"/>
</dbReference>
<sequence>MSAGFSHQRIVAALVEVGRSVAAAPGPQVVLADRRDVTVVGVGGVGGCAVKLHSATTSLADLTVQLAIAADPALADVLLAPIPLRTNGFTTTIADRPVTVWPLGTPVDPDDPDSAPWQHGAELLARLHLAPLPTGPVPPMGGPARVADAVTRLRGSRAVSMSQARAVLDAYETLPAWTARGGPAPAQLQHCLVHGDWHLGQLVRVDETWRLIDVDDLGIGPAAWDLAHPAAWTAVGMLAPETWQEFLDAYRHAGGPAIPAGVDPWSVLDLPARAITVQAAARGVLAAAAQDRELDEVEELLIESCRGIVRMGTISEVP</sequence>
<evidence type="ECO:0000259" key="1">
    <source>
        <dbReference type="Pfam" id="PF01636"/>
    </source>
</evidence>
<accession>A0A934U4I5</accession>
<dbReference type="InterPro" id="IPR011009">
    <property type="entry name" value="Kinase-like_dom_sf"/>
</dbReference>
<dbReference type="Pfam" id="PF01636">
    <property type="entry name" value="APH"/>
    <property type="match status" value="1"/>
</dbReference>
<dbReference type="SUPFAM" id="SSF56112">
    <property type="entry name" value="Protein kinase-like (PK-like)"/>
    <property type="match status" value="1"/>
</dbReference>
<keyword evidence="3" id="KW-1185">Reference proteome</keyword>
<protein>
    <submittedName>
        <fullName evidence="2">Aminoglycoside phosphotransferase family protein</fullName>
    </submittedName>
</protein>
<evidence type="ECO:0000313" key="3">
    <source>
        <dbReference type="Proteomes" id="UP000655868"/>
    </source>
</evidence>
<dbReference type="AlphaFoldDB" id="A0A934U4I5"/>
<proteinExistence type="predicted"/>